<dbReference type="GO" id="GO:0009450">
    <property type="term" value="P:gamma-aminobutyric acid catabolic process"/>
    <property type="evidence" value="ECO:0007669"/>
    <property type="project" value="TreeGrafter"/>
</dbReference>
<reference evidence="3" key="1">
    <citation type="submission" date="2023-01" db="EMBL/GenBank/DDBJ databases">
        <title>The growth and conidiation of Purpureocillium lavendulum are regulated by nitrogen source and histone H3K14 acetylation.</title>
        <authorList>
            <person name="Tang P."/>
            <person name="Han J."/>
            <person name="Zhang C."/>
            <person name="Tang P."/>
            <person name="Qi F."/>
            <person name="Zhang K."/>
            <person name="Liang L."/>
        </authorList>
    </citation>
    <scope>NUCLEOTIDE SEQUENCE</scope>
    <source>
        <strain evidence="3">YMF1.00683</strain>
    </source>
</reference>
<gene>
    <name evidence="3" type="ORF">O9K51_10279</name>
</gene>
<dbReference type="InterPro" id="IPR016163">
    <property type="entry name" value="Ald_DH_C"/>
</dbReference>
<dbReference type="InterPro" id="IPR050740">
    <property type="entry name" value="Aldehyde_DH_Superfamily"/>
</dbReference>
<dbReference type="Gene3D" id="3.40.605.10">
    <property type="entry name" value="Aldehyde Dehydrogenase, Chain A, domain 1"/>
    <property type="match status" value="3"/>
</dbReference>
<dbReference type="PANTHER" id="PTHR43353:SF2">
    <property type="entry name" value="ALDEHYDE DEHYDROGENASE FAMILY PROTEIN (AFU_ORTHOLOGUE AFUA_8G05520)"/>
    <property type="match status" value="1"/>
</dbReference>
<dbReference type="Pfam" id="PF00171">
    <property type="entry name" value="Aldedh"/>
    <property type="match status" value="3"/>
</dbReference>
<name>A0AB34FDG7_9HYPO</name>
<feature type="domain" description="Aldehyde dehydrogenase" evidence="2">
    <location>
        <begin position="270"/>
        <end position="403"/>
    </location>
</feature>
<evidence type="ECO:0000313" key="3">
    <source>
        <dbReference type="EMBL" id="KAJ6437305.1"/>
    </source>
</evidence>
<dbReference type="GO" id="GO:0004777">
    <property type="term" value="F:succinate-semialdehyde dehydrogenase (NAD+) activity"/>
    <property type="evidence" value="ECO:0007669"/>
    <property type="project" value="TreeGrafter"/>
</dbReference>
<sequence>MTYTVPSWIDGAEHTHAESFPVVAPSTGEPCWMAASASPDDALRAVEAASSALPAWRSTKPTTRQSILLKAALLMEERADELCGYMQTEMGADAFVARWIVLQLGINMFRDCASRAPGICGSVPTVQAEGQSAMVWKEPYGVVLGIVPCLEVIGVDASVLLGLGAAAELARVMVEHPAVRKVNFTGSATVGRKVACLCSQNLKPVLLELGGKNSAIVLPDADLEKAAKACIMGALPMLGKSACLPIACLSTPTSKLSSCESSRIVLQQPKQRTKGAQVLSGGPPPSGPAAHFIPTVIGKLSKEMEAYKEENFGPLMGWVTVKSEEEAIAIANNSGYGLSASIFTQDLRKGFAMARKLETGAVHINSMTVHDETALPFGGINRSGWGRFNAAEGMEEFLVTKSVTWDD</sequence>
<keyword evidence="1" id="KW-0560">Oxidoreductase</keyword>
<evidence type="ECO:0000256" key="1">
    <source>
        <dbReference type="ARBA" id="ARBA00023002"/>
    </source>
</evidence>
<dbReference type="Gene3D" id="3.40.309.10">
    <property type="entry name" value="Aldehyde Dehydrogenase, Chain A, domain 2"/>
    <property type="match status" value="2"/>
</dbReference>
<feature type="domain" description="Aldehyde dehydrogenase" evidence="2">
    <location>
        <begin position="17"/>
        <end position="148"/>
    </location>
</feature>
<dbReference type="SUPFAM" id="SSF53720">
    <property type="entry name" value="ALDH-like"/>
    <property type="match status" value="1"/>
</dbReference>
<feature type="domain" description="Aldehyde dehydrogenase" evidence="2">
    <location>
        <begin position="150"/>
        <end position="239"/>
    </location>
</feature>
<dbReference type="PANTHER" id="PTHR43353">
    <property type="entry name" value="SUCCINATE-SEMIALDEHYDE DEHYDROGENASE, MITOCHONDRIAL"/>
    <property type="match status" value="1"/>
</dbReference>
<dbReference type="AlphaFoldDB" id="A0AB34FDG7"/>
<dbReference type="EMBL" id="JAQHRD010000013">
    <property type="protein sequence ID" value="KAJ6437305.1"/>
    <property type="molecule type" value="Genomic_DNA"/>
</dbReference>
<dbReference type="InterPro" id="IPR015590">
    <property type="entry name" value="Aldehyde_DH_dom"/>
</dbReference>
<evidence type="ECO:0000259" key="2">
    <source>
        <dbReference type="Pfam" id="PF00171"/>
    </source>
</evidence>
<evidence type="ECO:0000313" key="4">
    <source>
        <dbReference type="Proteomes" id="UP001163105"/>
    </source>
</evidence>
<protein>
    <submittedName>
        <fullName evidence="3">Aldehyde dehydrogenase family protein</fullName>
    </submittedName>
</protein>
<accession>A0AB34FDG7</accession>
<dbReference type="Proteomes" id="UP001163105">
    <property type="component" value="Unassembled WGS sequence"/>
</dbReference>
<keyword evidence="4" id="KW-1185">Reference proteome</keyword>
<proteinExistence type="predicted"/>
<organism evidence="3 4">
    <name type="scientific">Purpureocillium lavendulum</name>
    <dbReference type="NCBI Taxonomy" id="1247861"/>
    <lineage>
        <taxon>Eukaryota</taxon>
        <taxon>Fungi</taxon>
        <taxon>Dikarya</taxon>
        <taxon>Ascomycota</taxon>
        <taxon>Pezizomycotina</taxon>
        <taxon>Sordariomycetes</taxon>
        <taxon>Hypocreomycetidae</taxon>
        <taxon>Hypocreales</taxon>
        <taxon>Ophiocordycipitaceae</taxon>
        <taxon>Purpureocillium</taxon>
    </lineage>
</organism>
<dbReference type="InterPro" id="IPR016161">
    <property type="entry name" value="Ald_DH/histidinol_DH"/>
</dbReference>
<comment type="caution">
    <text evidence="3">The sequence shown here is derived from an EMBL/GenBank/DDBJ whole genome shotgun (WGS) entry which is preliminary data.</text>
</comment>
<dbReference type="InterPro" id="IPR016162">
    <property type="entry name" value="Ald_DH_N"/>
</dbReference>